<accession>A0ABD1DY43</accession>
<dbReference type="Pfam" id="PF15955">
    <property type="entry name" value="Cuticle_4"/>
    <property type="match status" value="1"/>
</dbReference>
<organism evidence="1 2">
    <name type="scientific">Culex pipiens pipiens</name>
    <name type="common">Northern house mosquito</name>
    <dbReference type="NCBI Taxonomy" id="38569"/>
    <lineage>
        <taxon>Eukaryota</taxon>
        <taxon>Metazoa</taxon>
        <taxon>Ecdysozoa</taxon>
        <taxon>Arthropoda</taxon>
        <taxon>Hexapoda</taxon>
        <taxon>Insecta</taxon>
        <taxon>Pterygota</taxon>
        <taxon>Neoptera</taxon>
        <taxon>Endopterygota</taxon>
        <taxon>Diptera</taxon>
        <taxon>Nematocera</taxon>
        <taxon>Culicoidea</taxon>
        <taxon>Culicidae</taxon>
        <taxon>Culicinae</taxon>
        <taxon>Culicini</taxon>
        <taxon>Culex</taxon>
        <taxon>Culex</taxon>
    </lineage>
</organism>
<gene>
    <name evidence="1" type="ORF">pipiens_018767</name>
</gene>
<protein>
    <submittedName>
        <fullName evidence="1">Uncharacterized protein</fullName>
    </submittedName>
</protein>
<name>A0ABD1DY43_CULPP</name>
<keyword evidence="2" id="KW-1185">Reference proteome</keyword>
<reference evidence="1 2" key="1">
    <citation type="submission" date="2024-05" db="EMBL/GenBank/DDBJ databases">
        <title>Culex pipiens pipiens assembly and annotation.</title>
        <authorList>
            <person name="Alout H."/>
            <person name="Durand T."/>
        </authorList>
    </citation>
    <scope>NUCLEOTIDE SEQUENCE [LARGE SCALE GENOMIC DNA]</scope>
    <source>
        <strain evidence="1">HA-2024</strain>
        <tissue evidence="1">Whole body</tissue>
    </source>
</reference>
<dbReference type="AlphaFoldDB" id="A0ABD1DY43"/>
<proteinExistence type="predicted"/>
<dbReference type="Proteomes" id="UP001562425">
    <property type="component" value="Unassembled WGS sequence"/>
</dbReference>
<evidence type="ECO:0000313" key="2">
    <source>
        <dbReference type="Proteomes" id="UP001562425"/>
    </source>
</evidence>
<dbReference type="InterPro" id="IPR031874">
    <property type="entry name" value="Cuticle_Acp1"/>
</dbReference>
<evidence type="ECO:0000313" key="1">
    <source>
        <dbReference type="EMBL" id="KAL1404666.1"/>
    </source>
</evidence>
<dbReference type="EMBL" id="JBEHCU010000139">
    <property type="protein sequence ID" value="KAL1404666.1"/>
    <property type="molecule type" value="Genomic_DNA"/>
</dbReference>
<comment type="caution">
    <text evidence="1">The sequence shown here is derived from an EMBL/GenBank/DDBJ whole genome shotgun (WGS) entry which is preliminary data.</text>
</comment>
<sequence length="104" mass="11241">MVRPRKGRALVQPTIAKVAPWGLPLAHTGYGYGYNNYLGATKYVAANPGSVHLAPLVGHGVNQKSTTKRFRCVNPEGVLLSDGLDAQIQSQRFQIQGLSEPGKR</sequence>